<dbReference type="PANTHER" id="PTHR42924:SF3">
    <property type="entry name" value="POLYMERASE_HISTIDINOL PHOSPHATASE N-TERMINAL DOMAIN-CONTAINING PROTEIN"/>
    <property type="match status" value="1"/>
</dbReference>
<protein>
    <submittedName>
        <fullName evidence="2">Phosphoesterase PHP-like</fullName>
    </submittedName>
</protein>
<dbReference type="GO" id="GO:0035312">
    <property type="term" value="F:5'-3' DNA exonuclease activity"/>
    <property type="evidence" value="ECO:0007669"/>
    <property type="project" value="TreeGrafter"/>
</dbReference>
<dbReference type="CDD" id="cd07438">
    <property type="entry name" value="PHP_HisPPase_AMP"/>
    <property type="match status" value="1"/>
</dbReference>
<dbReference type="STRING" id="106370.Francci3_1793"/>
<evidence type="ECO:0000259" key="1">
    <source>
        <dbReference type="SMART" id="SM00481"/>
    </source>
</evidence>
<dbReference type="SMART" id="SM00481">
    <property type="entry name" value="POLIIIAc"/>
    <property type="match status" value="1"/>
</dbReference>
<gene>
    <name evidence="2" type="ordered locus">Francci3_1793</name>
</gene>
<dbReference type="eggNOG" id="COG0613">
    <property type="taxonomic scope" value="Bacteria"/>
</dbReference>
<dbReference type="SUPFAM" id="SSF89550">
    <property type="entry name" value="PHP domain-like"/>
    <property type="match status" value="1"/>
</dbReference>
<keyword evidence="3" id="KW-1185">Reference proteome</keyword>
<reference evidence="2 3" key="1">
    <citation type="journal article" date="2007" name="Genome Res.">
        <title>Genome characteristics of facultatively symbiotic Frankia sp. strains reflect host range and host plant biogeography.</title>
        <authorList>
            <person name="Normand P."/>
            <person name="Lapierre P."/>
            <person name="Tisa L.S."/>
            <person name="Gogarten J.P."/>
            <person name="Alloisio N."/>
            <person name="Bagnarol E."/>
            <person name="Bassi C.A."/>
            <person name="Berry A.M."/>
            <person name="Bickhart D.M."/>
            <person name="Choisne N."/>
            <person name="Couloux A."/>
            <person name="Cournoyer B."/>
            <person name="Cruveiller S."/>
            <person name="Daubin V."/>
            <person name="Demange N."/>
            <person name="Francino M.P."/>
            <person name="Goltsman E."/>
            <person name="Huang Y."/>
            <person name="Kopp O.R."/>
            <person name="Labarre L."/>
            <person name="Lapidus A."/>
            <person name="Lavire C."/>
            <person name="Marechal J."/>
            <person name="Martinez M."/>
            <person name="Mastronunzio J.E."/>
            <person name="Mullin B.C."/>
            <person name="Niemann J."/>
            <person name="Pujic P."/>
            <person name="Rawnsley T."/>
            <person name="Rouy Z."/>
            <person name="Schenowitz C."/>
            <person name="Sellstedt A."/>
            <person name="Tavares F."/>
            <person name="Tomkins J.P."/>
            <person name="Vallenet D."/>
            <person name="Valverde C."/>
            <person name="Wall L.G."/>
            <person name="Wang Y."/>
            <person name="Medigue C."/>
            <person name="Benson D.R."/>
        </authorList>
    </citation>
    <scope>NUCLEOTIDE SEQUENCE [LARGE SCALE GENOMIC DNA]</scope>
    <source>
        <strain evidence="3">DSM 45818 / CECT 9043 / CcI3</strain>
    </source>
</reference>
<dbReference type="KEGG" id="fra:Francci3_1793"/>
<organism evidence="2 3">
    <name type="scientific">Frankia casuarinae (strain DSM 45818 / CECT 9043 / HFP020203 / CcI3)</name>
    <dbReference type="NCBI Taxonomy" id="106370"/>
    <lineage>
        <taxon>Bacteria</taxon>
        <taxon>Bacillati</taxon>
        <taxon>Actinomycetota</taxon>
        <taxon>Actinomycetes</taxon>
        <taxon>Frankiales</taxon>
        <taxon>Frankiaceae</taxon>
        <taxon>Frankia</taxon>
    </lineage>
</organism>
<dbReference type="AlphaFoldDB" id="Q2JC23"/>
<evidence type="ECO:0000313" key="3">
    <source>
        <dbReference type="Proteomes" id="UP000001937"/>
    </source>
</evidence>
<dbReference type="PhylomeDB" id="Q2JC23"/>
<name>Q2JC23_FRACC</name>
<dbReference type="Gene3D" id="3.20.20.140">
    <property type="entry name" value="Metal-dependent hydrolases"/>
    <property type="match status" value="1"/>
</dbReference>
<dbReference type="InterPro" id="IPR016195">
    <property type="entry name" value="Pol/histidinol_Pase-like"/>
</dbReference>
<evidence type="ECO:0000313" key="2">
    <source>
        <dbReference type="EMBL" id="ABD11169.1"/>
    </source>
</evidence>
<dbReference type="Proteomes" id="UP000001937">
    <property type="component" value="Chromosome"/>
</dbReference>
<dbReference type="Gene3D" id="1.10.150.650">
    <property type="match status" value="1"/>
</dbReference>
<dbReference type="RefSeq" id="WP_011436229.1">
    <property type="nucleotide sequence ID" value="NC_007777.1"/>
</dbReference>
<sequence>MIDLHAYTSESGGSLMPHELVAQAVVAGVKVLAITDRDTVAGIDPAAAVLPARMTLVPGVEISCQAVVGGRPRPVRLLSYLFDPDDRAVSELLGRARDSAELRARRAVRLLHMEGYPIDWPQVAAQTRGGPVGRRHIAAALVAAGIVPTLDAALGRGWLGAGGPFHVASRQPDITAALTVVRGAGGVAALAYPCASLPVDLLRDLAARGLAGIEVDHPEHDEDTRRRLLDVAGGLRLLPIGGSGYHRPPGRLGSETTPPAVYRRLMATATGTPPIRG</sequence>
<feature type="domain" description="Polymerase/histidinol phosphatase N-terminal" evidence="1">
    <location>
        <begin position="2"/>
        <end position="66"/>
    </location>
</feature>
<dbReference type="GO" id="GO:0004534">
    <property type="term" value="F:5'-3' RNA exonuclease activity"/>
    <property type="evidence" value="ECO:0007669"/>
    <property type="project" value="TreeGrafter"/>
</dbReference>
<dbReference type="HOGENOM" id="CLU_067347_1_0_11"/>
<dbReference type="PANTHER" id="PTHR42924">
    <property type="entry name" value="EXONUCLEASE"/>
    <property type="match status" value="1"/>
</dbReference>
<dbReference type="EMBL" id="CP000249">
    <property type="protein sequence ID" value="ABD11169.1"/>
    <property type="molecule type" value="Genomic_DNA"/>
</dbReference>
<dbReference type="InterPro" id="IPR052018">
    <property type="entry name" value="PHP_domain"/>
</dbReference>
<dbReference type="InterPro" id="IPR003141">
    <property type="entry name" value="Pol/His_phosphatase_N"/>
</dbReference>
<proteinExistence type="predicted"/>
<accession>Q2JC23</accession>